<evidence type="ECO:0000256" key="3">
    <source>
        <dbReference type="ARBA" id="ARBA00023229"/>
    </source>
</evidence>
<name>A0A9D1WS11_9FIRM</name>
<dbReference type="InterPro" id="IPR034683">
    <property type="entry name" value="IspD/TarI"/>
</dbReference>
<keyword evidence="3 4" id="KW-0414">Isoprene biosynthesis</keyword>
<evidence type="ECO:0000313" key="5">
    <source>
        <dbReference type="EMBL" id="HIX66064.1"/>
    </source>
</evidence>
<comment type="caution">
    <text evidence="5">The sequence shown here is derived from an EMBL/GenBank/DDBJ whole genome shotgun (WGS) entry which is preliminary data.</text>
</comment>
<comment type="function">
    <text evidence="4">Catalyzes the formation of 4-diphosphocytidyl-2-C-methyl-D-erythritol from CTP and 2-C-methyl-D-erythritol 4-phosphate (MEP).</text>
</comment>
<feature type="site" description="Positions MEP for the nucleophilic attack" evidence="4">
    <location>
        <position position="163"/>
    </location>
</feature>
<dbReference type="InterPro" id="IPR001228">
    <property type="entry name" value="IspD"/>
</dbReference>
<comment type="similarity">
    <text evidence="4">Belongs to the IspD/TarI cytidylyltransferase family. IspD subfamily.</text>
</comment>
<dbReference type="PANTHER" id="PTHR32125">
    <property type="entry name" value="2-C-METHYL-D-ERYTHRITOL 4-PHOSPHATE CYTIDYLYLTRANSFERASE, CHLOROPLASTIC"/>
    <property type="match status" value="1"/>
</dbReference>
<accession>A0A9D1WS11</accession>
<dbReference type="PANTHER" id="PTHR32125:SF4">
    <property type="entry name" value="2-C-METHYL-D-ERYTHRITOL 4-PHOSPHATE CYTIDYLYLTRANSFERASE, CHLOROPLASTIC"/>
    <property type="match status" value="1"/>
</dbReference>
<dbReference type="AlphaFoldDB" id="A0A9D1WS11"/>
<dbReference type="Pfam" id="PF01128">
    <property type="entry name" value="IspD"/>
    <property type="match status" value="1"/>
</dbReference>
<comment type="catalytic activity">
    <reaction evidence="4">
        <text>2-C-methyl-D-erythritol 4-phosphate + CTP + H(+) = 4-CDP-2-C-methyl-D-erythritol + diphosphate</text>
        <dbReference type="Rhea" id="RHEA:13429"/>
        <dbReference type="ChEBI" id="CHEBI:15378"/>
        <dbReference type="ChEBI" id="CHEBI:33019"/>
        <dbReference type="ChEBI" id="CHEBI:37563"/>
        <dbReference type="ChEBI" id="CHEBI:57823"/>
        <dbReference type="ChEBI" id="CHEBI:58262"/>
        <dbReference type="EC" id="2.7.7.60"/>
    </reaction>
</comment>
<dbReference type="NCBIfam" id="TIGR00453">
    <property type="entry name" value="ispD"/>
    <property type="match status" value="1"/>
</dbReference>
<reference evidence="5" key="2">
    <citation type="submission" date="2021-04" db="EMBL/GenBank/DDBJ databases">
        <authorList>
            <person name="Gilroy R."/>
        </authorList>
    </citation>
    <scope>NUCLEOTIDE SEQUENCE</scope>
    <source>
        <strain evidence="5">CHK188-5543</strain>
    </source>
</reference>
<dbReference type="InterPro" id="IPR029044">
    <property type="entry name" value="Nucleotide-diphossugar_trans"/>
</dbReference>
<keyword evidence="2 4" id="KW-0548">Nucleotidyltransferase</keyword>
<dbReference type="InterPro" id="IPR050088">
    <property type="entry name" value="IspD/TarI_cytidylyltransf_bact"/>
</dbReference>
<dbReference type="SUPFAM" id="SSF53448">
    <property type="entry name" value="Nucleotide-diphospho-sugar transferases"/>
    <property type="match status" value="1"/>
</dbReference>
<organism evidence="5 6">
    <name type="scientific">Candidatus Anaerotruncus excrementipullorum</name>
    <dbReference type="NCBI Taxonomy" id="2838465"/>
    <lineage>
        <taxon>Bacteria</taxon>
        <taxon>Bacillati</taxon>
        <taxon>Bacillota</taxon>
        <taxon>Clostridia</taxon>
        <taxon>Eubacteriales</taxon>
        <taxon>Oscillospiraceae</taxon>
        <taxon>Anaerotruncus</taxon>
    </lineage>
</organism>
<comment type="pathway">
    <text evidence="4">Isoprenoid biosynthesis; isopentenyl diphosphate biosynthesis via DXP pathway; isopentenyl diphosphate from 1-deoxy-D-xylulose 5-phosphate: step 2/6.</text>
</comment>
<evidence type="ECO:0000313" key="6">
    <source>
        <dbReference type="Proteomes" id="UP000886800"/>
    </source>
</evidence>
<dbReference type="EMBL" id="DXES01000163">
    <property type="protein sequence ID" value="HIX66064.1"/>
    <property type="molecule type" value="Genomic_DNA"/>
</dbReference>
<proteinExistence type="inferred from homology"/>
<dbReference type="FunFam" id="3.90.550.10:FF:000003">
    <property type="entry name" value="2-C-methyl-D-erythritol 4-phosphate cytidylyltransferase"/>
    <property type="match status" value="1"/>
</dbReference>
<feature type="site" description="Positions MEP for the nucleophilic attack" evidence="4">
    <location>
        <position position="219"/>
    </location>
</feature>
<dbReference type="EC" id="2.7.7.60" evidence="4"/>
<evidence type="ECO:0000256" key="1">
    <source>
        <dbReference type="ARBA" id="ARBA00022679"/>
    </source>
</evidence>
<protein>
    <recommendedName>
        <fullName evidence="4">2-C-methyl-D-erythritol 4-phosphate cytidylyltransferase</fullName>
        <ecNumber evidence="4">2.7.7.60</ecNumber>
    </recommendedName>
    <alternativeName>
        <fullName evidence="4">4-diphosphocytidyl-2C-methyl-D-erythritol synthase</fullName>
    </alternativeName>
    <alternativeName>
        <fullName evidence="4">MEP cytidylyltransferase</fullName>
        <shortName evidence="4">MCT</shortName>
    </alternativeName>
</protein>
<gene>
    <name evidence="4 5" type="primary">ispD</name>
    <name evidence="5" type="ORF">H9736_07425</name>
</gene>
<keyword evidence="1 4" id="KW-0808">Transferase</keyword>
<sequence>MGMEHIGERRPYVAAVVPAAGLSTRMRGLDKQFEELCGVPVLARTMLALAQNDWIDELVVVARREDTADVLALARQWGVAKLRSVVAGGETRQQSVLRGLEAVSPQAAYVAIHDGARPLVSQQVIARAVLDALGCGAAAAAVPVVDTLKLADGEGCICRTVDRSRLFAVQTPQVFALGRYLSAARQALSQGLDYTDDCQMLEAVGERVKLSTGDPRNLKITTPEDLAVARAILEQEEPVL</sequence>
<feature type="site" description="Transition state stabilizer" evidence="4">
    <location>
        <position position="31"/>
    </location>
</feature>
<dbReference type="Gene3D" id="3.90.550.10">
    <property type="entry name" value="Spore Coat Polysaccharide Biosynthesis Protein SpsA, Chain A"/>
    <property type="match status" value="1"/>
</dbReference>
<dbReference type="Proteomes" id="UP000886800">
    <property type="component" value="Unassembled WGS sequence"/>
</dbReference>
<dbReference type="GO" id="GO:0050518">
    <property type="term" value="F:2-C-methyl-D-erythritol 4-phosphate cytidylyltransferase activity"/>
    <property type="evidence" value="ECO:0007669"/>
    <property type="project" value="UniProtKB-UniRule"/>
</dbReference>
<evidence type="ECO:0000256" key="2">
    <source>
        <dbReference type="ARBA" id="ARBA00022695"/>
    </source>
</evidence>
<reference evidence="5" key="1">
    <citation type="journal article" date="2021" name="PeerJ">
        <title>Extensive microbial diversity within the chicken gut microbiome revealed by metagenomics and culture.</title>
        <authorList>
            <person name="Gilroy R."/>
            <person name="Ravi A."/>
            <person name="Getino M."/>
            <person name="Pursley I."/>
            <person name="Horton D.L."/>
            <person name="Alikhan N.F."/>
            <person name="Baker D."/>
            <person name="Gharbi K."/>
            <person name="Hall N."/>
            <person name="Watson M."/>
            <person name="Adriaenssens E.M."/>
            <person name="Foster-Nyarko E."/>
            <person name="Jarju S."/>
            <person name="Secka A."/>
            <person name="Antonio M."/>
            <person name="Oren A."/>
            <person name="Chaudhuri R.R."/>
            <person name="La Ragione R."/>
            <person name="Hildebrand F."/>
            <person name="Pallen M.J."/>
        </authorList>
    </citation>
    <scope>NUCLEOTIDE SEQUENCE</scope>
    <source>
        <strain evidence="5">CHK188-5543</strain>
    </source>
</reference>
<dbReference type="GO" id="GO:0019288">
    <property type="term" value="P:isopentenyl diphosphate biosynthetic process, methylerythritol 4-phosphate pathway"/>
    <property type="evidence" value="ECO:0007669"/>
    <property type="project" value="UniProtKB-UniRule"/>
</dbReference>
<dbReference type="CDD" id="cd02516">
    <property type="entry name" value="CDP-ME_synthetase"/>
    <property type="match status" value="1"/>
</dbReference>
<evidence type="ECO:0000256" key="4">
    <source>
        <dbReference type="HAMAP-Rule" id="MF_00108"/>
    </source>
</evidence>
<dbReference type="HAMAP" id="MF_00108">
    <property type="entry name" value="IspD"/>
    <property type="match status" value="1"/>
</dbReference>
<feature type="site" description="Transition state stabilizer" evidence="4">
    <location>
        <position position="25"/>
    </location>
</feature>